<reference evidence="1 2" key="1">
    <citation type="submission" date="2020-02" db="EMBL/GenBank/DDBJ databases">
        <title>Genomic Insights into the Phylogeny and Genetic Plasticity of the Human and Animal Enteric Pathogen Clostridium perfringens.</title>
        <authorList>
            <person name="Feng Y."/>
            <person name="Hu Y."/>
        </authorList>
    </citation>
    <scope>NUCLEOTIDE SEQUENCE [LARGE SCALE GENOMIC DNA]</scope>
    <source>
        <strain evidence="1 2">CP-40</strain>
    </source>
</reference>
<dbReference type="InterPro" id="IPR027417">
    <property type="entry name" value="P-loop_NTPase"/>
</dbReference>
<evidence type="ECO:0000313" key="1">
    <source>
        <dbReference type="EMBL" id="NGU31201.1"/>
    </source>
</evidence>
<organism evidence="1 2">
    <name type="scientific">Clostridium perfringens</name>
    <dbReference type="NCBI Taxonomy" id="1502"/>
    <lineage>
        <taxon>Bacteria</taxon>
        <taxon>Bacillati</taxon>
        <taxon>Bacillota</taxon>
        <taxon>Clostridia</taxon>
        <taxon>Eubacteriales</taxon>
        <taxon>Clostridiaceae</taxon>
        <taxon>Clostridium</taxon>
    </lineage>
</organism>
<proteinExistence type="predicted"/>
<comment type="caution">
    <text evidence="1">The sequence shown here is derived from an EMBL/GenBank/DDBJ whole genome shotgun (WGS) entry which is preliminary data.</text>
</comment>
<dbReference type="RefSeq" id="WP_003455443.1">
    <property type="nucleotide sequence ID" value="NZ_CATNWT010000001.1"/>
</dbReference>
<dbReference type="Proteomes" id="UP000481454">
    <property type="component" value="Unassembled WGS sequence"/>
</dbReference>
<gene>
    <name evidence="1" type="ORF">G6Z34_14015</name>
</gene>
<evidence type="ECO:0000313" key="2">
    <source>
        <dbReference type="Proteomes" id="UP000481454"/>
    </source>
</evidence>
<name>A0AAP6WQ85_CLOPF</name>
<sequence length="334" mass="40246">MNKNMLVTCAGFGGSGSSAITDILKEFKDIESLGDFEFTIAHELDGLSDLEYYIVNNKHRLNSDAAIYRFNNLISRINNGYSEYILNFNDISQDYIKNIIELKWDGHWHNHEIRYSKLGRMIYFKLPTKIQKIKNRFKKSKYEIVPKFKLEPMFFSCLSEKEFLDKTIEYTNKIIKNIKGIDSKSKIIAMDQLVAPNDITRYSRYFENLKVIVIDRDPRDLYLLNEMYWKEGWIPSSEINMFIKWFKKTRECYKDINNNENALYIKFENLIYNYDFEINRIYNFLDIREETHIKKKKYFNPEISIKNTRLWNREDAKIYFENIKKIENELKEFC</sequence>
<dbReference type="EMBL" id="JAALLZ010000007">
    <property type="protein sequence ID" value="NGU31201.1"/>
    <property type="molecule type" value="Genomic_DNA"/>
</dbReference>
<protein>
    <submittedName>
        <fullName evidence="1">Sulfotransferase family protein</fullName>
    </submittedName>
</protein>
<dbReference type="AlphaFoldDB" id="A0AAP6WQ85"/>
<dbReference type="Gene3D" id="3.40.50.300">
    <property type="entry name" value="P-loop containing nucleotide triphosphate hydrolases"/>
    <property type="match status" value="1"/>
</dbReference>
<accession>A0AAP6WQ85</accession>
<dbReference type="SUPFAM" id="SSF52540">
    <property type="entry name" value="P-loop containing nucleoside triphosphate hydrolases"/>
    <property type="match status" value="1"/>
</dbReference>